<dbReference type="RefSeq" id="XP_064682704.1">
    <property type="nucleotide sequence ID" value="XM_064830202.1"/>
</dbReference>
<dbReference type="AlphaFoldDB" id="A0AAN7I0B5"/>
<sequence length="122" mass="14092">MQDMLYVKYAASRYHTFQKKTCILTVSGLFCILDKNSNIDFYSHLQQDEYYIYSGDTCCSYIQGLLMELPCRLFDAGLVVEQQDRPSQCCSVIRFTASNKEYTFLAKTQDQKEGWVYAIANG</sequence>
<proteinExistence type="predicted"/>
<dbReference type="SUPFAM" id="SSF50729">
    <property type="entry name" value="PH domain-like"/>
    <property type="match status" value="1"/>
</dbReference>
<evidence type="ECO:0008006" key="3">
    <source>
        <dbReference type="Google" id="ProtNLM"/>
    </source>
</evidence>
<name>A0AAN7I0B5_9FUNG</name>
<reference evidence="1 2" key="1">
    <citation type="submission" date="2022-11" db="EMBL/GenBank/DDBJ databases">
        <title>Mucor velutinosus strain NIH1002 WGS.</title>
        <authorList>
            <person name="Subramanian P."/>
            <person name="Mullikin J.C."/>
            <person name="Segre J.A."/>
            <person name="Zelazny A.M."/>
        </authorList>
    </citation>
    <scope>NUCLEOTIDE SEQUENCE [LARGE SCALE GENOMIC DNA]</scope>
    <source>
        <strain evidence="1 2">NIH1002</strain>
    </source>
</reference>
<dbReference type="EMBL" id="JASEJX010000014">
    <property type="protein sequence ID" value="KAK4516038.1"/>
    <property type="molecule type" value="Genomic_DNA"/>
</dbReference>
<dbReference type="GeneID" id="89954685"/>
<evidence type="ECO:0000313" key="1">
    <source>
        <dbReference type="EMBL" id="KAK4516038.1"/>
    </source>
</evidence>
<keyword evidence="2" id="KW-1185">Reference proteome</keyword>
<evidence type="ECO:0000313" key="2">
    <source>
        <dbReference type="Proteomes" id="UP001304243"/>
    </source>
</evidence>
<organism evidence="1 2">
    <name type="scientific">Mucor velutinosus</name>
    <dbReference type="NCBI Taxonomy" id="708070"/>
    <lineage>
        <taxon>Eukaryota</taxon>
        <taxon>Fungi</taxon>
        <taxon>Fungi incertae sedis</taxon>
        <taxon>Mucoromycota</taxon>
        <taxon>Mucoromycotina</taxon>
        <taxon>Mucoromycetes</taxon>
        <taxon>Mucorales</taxon>
        <taxon>Mucorineae</taxon>
        <taxon>Mucoraceae</taxon>
        <taxon>Mucor</taxon>
    </lineage>
</organism>
<gene>
    <name evidence="1" type="ORF">ATC70_010999</name>
</gene>
<dbReference type="Proteomes" id="UP001304243">
    <property type="component" value="Unassembled WGS sequence"/>
</dbReference>
<protein>
    <recommendedName>
        <fullName evidence="3">PH domain-containing protein</fullName>
    </recommendedName>
</protein>
<accession>A0AAN7I0B5</accession>
<comment type="caution">
    <text evidence="1">The sequence shown here is derived from an EMBL/GenBank/DDBJ whole genome shotgun (WGS) entry which is preliminary data.</text>
</comment>